<dbReference type="PROSITE" id="PS50294">
    <property type="entry name" value="WD_REPEATS_REGION"/>
    <property type="match status" value="1"/>
</dbReference>
<dbReference type="OMA" id="YQRQSMQ"/>
<dbReference type="PANTHER" id="PTHR19854:SF1">
    <property type="entry name" value="GUANINE NUCLEOTIDE-BINDING PROTEIN SUBUNIT BETA-LIKE PROTEIN 1"/>
    <property type="match status" value="1"/>
</dbReference>
<sequence length="417" mass="45882">MNTRRPPPDPVAVLRGHRASVMDVCFHPTKPLLFTGATNGELRIWDTTQHRTLSSSWVHTAAHGIICIATSPLIGNNKIVSQGRDGTVKYWDIEEGGLLRTPSVTIKTNSYHFCKLSLVKTPSHCLVQTQADISPIDVPVEQLSNKVLKECKDDDMEARQTSSVEVLDGIKSESIEGGQTESIFQMKDSTEGSKFVAVAGEQPSQVEIWDLNTAERLACLPQICNEDSLNRSTKSRGMCMAVQAFLPSEYQSFLNVLAGYEDGSIAWWDMRNPAIPLTSVKFHSEPVLSLTVDSPCTGGISGAADDKIVLFTLDHQMGSCQVKKEIALDRPGIAGTSIRTDGKIVATAGWDHRIRIYNYHKGNALAILKYHSAMMTNRDLGFSISPLLDSEKKANLVVTDRGLVVQFSFFLHISMMC</sequence>
<evidence type="ECO:0000256" key="3">
    <source>
        <dbReference type="PROSITE-ProRule" id="PRU00221"/>
    </source>
</evidence>
<dbReference type="RefSeq" id="XP_010271451.1">
    <property type="nucleotide sequence ID" value="XM_010273149.2"/>
</dbReference>
<evidence type="ECO:0000256" key="1">
    <source>
        <dbReference type="ARBA" id="ARBA00022574"/>
    </source>
</evidence>
<feature type="repeat" description="WD" evidence="3">
    <location>
        <begin position="79"/>
        <end position="101"/>
    </location>
</feature>
<proteinExistence type="predicted"/>
<dbReference type="Proteomes" id="UP000189703">
    <property type="component" value="Unplaced"/>
</dbReference>
<dbReference type="eggNOG" id="KOG0322">
    <property type="taxonomic scope" value="Eukaryota"/>
</dbReference>
<dbReference type="InterPro" id="IPR015943">
    <property type="entry name" value="WD40/YVTN_repeat-like_dom_sf"/>
</dbReference>
<feature type="repeat" description="WD" evidence="3">
    <location>
        <begin position="14"/>
        <end position="55"/>
    </location>
</feature>
<protein>
    <submittedName>
        <fullName evidence="5 6">Protein DECREASED SIZE EXCLUSION LIMIT 1 isoform X1</fullName>
    </submittedName>
</protein>
<keyword evidence="2" id="KW-0677">Repeat</keyword>
<dbReference type="KEGG" id="nnu:104607498"/>
<dbReference type="Gene3D" id="2.130.10.10">
    <property type="entry name" value="YVTN repeat-like/Quinoprotein amine dehydrogenase"/>
    <property type="match status" value="2"/>
</dbReference>
<dbReference type="PANTHER" id="PTHR19854">
    <property type="entry name" value="TRANSDUCIN BETA-LIKE 3"/>
    <property type="match status" value="1"/>
</dbReference>
<organism evidence="4 5">
    <name type="scientific">Nelumbo nucifera</name>
    <name type="common">Sacred lotus</name>
    <dbReference type="NCBI Taxonomy" id="4432"/>
    <lineage>
        <taxon>Eukaryota</taxon>
        <taxon>Viridiplantae</taxon>
        <taxon>Streptophyta</taxon>
        <taxon>Embryophyta</taxon>
        <taxon>Tracheophyta</taxon>
        <taxon>Spermatophyta</taxon>
        <taxon>Magnoliopsida</taxon>
        <taxon>Proteales</taxon>
        <taxon>Nelumbonaceae</taxon>
        <taxon>Nelumbo</taxon>
    </lineage>
</organism>
<dbReference type="GeneID" id="104607498"/>
<evidence type="ECO:0000313" key="7">
    <source>
        <dbReference type="RefSeq" id="XP_010271453.1"/>
    </source>
</evidence>
<keyword evidence="1 3" id="KW-0853">WD repeat</keyword>
<accession>A0A1U8B6D6</accession>
<evidence type="ECO:0000313" key="6">
    <source>
        <dbReference type="RefSeq" id="XP_010271452.1"/>
    </source>
</evidence>
<evidence type="ECO:0000313" key="4">
    <source>
        <dbReference type="Proteomes" id="UP000189703"/>
    </source>
</evidence>
<dbReference type="InterPro" id="IPR001680">
    <property type="entry name" value="WD40_rpt"/>
</dbReference>
<reference evidence="5 6" key="1">
    <citation type="submission" date="2025-04" db="UniProtKB">
        <authorList>
            <consortium name="RefSeq"/>
        </authorList>
    </citation>
    <scope>IDENTIFICATION</scope>
</reference>
<dbReference type="RefSeq" id="XP_010271453.1">
    <property type="nucleotide sequence ID" value="XM_010273151.2"/>
</dbReference>
<dbReference type="AlphaFoldDB" id="A0A1U8B6D6"/>
<dbReference type="Pfam" id="PF00400">
    <property type="entry name" value="WD40"/>
    <property type="match status" value="2"/>
</dbReference>
<dbReference type="RefSeq" id="XP_010271452.1">
    <property type="nucleotide sequence ID" value="XM_010273150.2"/>
</dbReference>
<evidence type="ECO:0000256" key="2">
    <source>
        <dbReference type="ARBA" id="ARBA00022737"/>
    </source>
</evidence>
<name>A0A1U8B6D6_NELNU</name>
<keyword evidence="4" id="KW-1185">Reference proteome</keyword>
<gene>
    <name evidence="5 6 7" type="primary">LOC104607498</name>
</gene>
<dbReference type="InterPro" id="IPR036322">
    <property type="entry name" value="WD40_repeat_dom_sf"/>
</dbReference>
<evidence type="ECO:0000313" key="5">
    <source>
        <dbReference type="RefSeq" id="XP_010271451.1"/>
    </source>
</evidence>
<dbReference type="SUPFAM" id="SSF50978">
    <property type="entry name" value="WD40 repeat-like"/>
    <property type="match status" value="1"/>
</dbReference>
<dbReference type="SMART" id="SM00320">
    <property type="entry name" value="WD40"/>
    <property type="match status" value="4"/>
</dbReference>
<dbReference type="PROSITE" id="PS50082">
    <property type="entry name" value="WD_REPEATS_2"/>
    <property type="match status" value="2"/>
</dbReference>
<dbReference type="STRING" id="4432.A0A1U8B6D6"/>
<dbReference type="OrthoDB" id="7668193at2759"/>